<dbReference type="Gene3D" id="3.40.1260.10">
    <property type="entry name" value="DsrEFH-like"/>
    <property type="match status" value="1"/>
</dbReference>
<dbReference type="EMBL" id="BMNM01000008">
    <property type="protein sequence ID" value="GGI81768.1"/>
    <property type="molecule type" value="Genomic_DNA"/>
</dbReference>
<dbReference type="Proteomes" id="UP000657075">
    <property type="component" value="Unassembled WGS sequence"/>
</dbReference>
<keyword evidence="4" id="KW-1185">Reference proteome</keyword>
<dbReference type="AlphaFoldDB" id="A0A830EJ24"/>
<reference evidence="1" key="4">
    <citation type="journal article" date="2023" name="Microbiol. Resour. Announc.">
        <title>Complete Genome Sequence of Vulcanisaeta souniana Strain IC-059, a Hyperthermophilic Archaeon Isolated from Hot Spring Water in Japan.</title>
        <authorList>
            <person name="Kato S."/>
            <person name="Itoh T."/>
            <person name="Wu L."/>
            <person name="Ma J."/>
            <person name="Ohkuma M."/>
        </authorList>
    </citation>
    <scope>NUCLEOTIDE SEQUENCE</scope>
    <source>
        <strain evidence="1">JCM 11219</strain>
    </source>
</reference>
<evidence type="ECO:0000313" key="2">
    <source>
        <dbReference type="EMBL" id="GGI81768.1"/>
    </source>
</evidence>
<dbReference type="EMBL" id="AP026830">
    <property type="protein sequence ID" value="BDR92838.1"/>
    <property type="molecule type" value="Genomic_DNA"/>
</dbReference>
<accession>A0A830EJ24</accession>
<reference evidence="2" key="1">
    <citation type="journal article" date="2014" name="Int. J. Syst. Evol. Microbiol.">
        <title>Complete genome sequence of Corynebacterium casei LMG S-19264T (=DSM 44701T), isolated from a smear-ripened cheese.</title>
        <authorList>
            <consortium name="US DOE Joint Genome Institute (JGI-PGF)"/>
            <person name="Walter F."/>
            <person name="Albersmeier A."/>
            <person name="Kalinowski J."/>
            <person name="Ruckert C."/>
        </authorList>
    </citation>
    <scope>NUCLEOTIDE SEQUENCE</scope>
    <source>
        <strain evidence="2">JCM 11219</strain>
    </source>
</reference>
<evidence type="ECO:0000313" key="1">
    <source>
        <dbReference type="EMBL" id="BDR92838.1"/>
    </source>
</evidence>
<sequence length="110" mass="12456">MAKVVFLIMSDDVKMDLALTMAANTVGTNRYEDFKVVFWGPAQERLLRLEGPARDNFEKLLRSGAIDSACINYAKNKRIDQELTKIGIKLHPAGDRVAYYINNGYQVLVF</sequence>
<dbReference type="InterPro" id="IPR027396">
    <property type="entry name" value="DsrEFH-like"/>
</dbReference>
<evidence type="ECO:0000313" key="4">
    <source>
        <dbReference type="Proteomes" id="UP001060771"/>
    </source>
</evidence>
<dbReference type="Proteomes" id="UP001060771">
    <property type="component" value="Chromosome"/>
</dbReference>
<evidence type="ECO:0008006" key="5">
    <source>
        <dbReference type="Google" id="ProtNLM"/>
    </source>
</evidence>
<dbReference type="SUPFAM" id="SSF75169">
    <property type="entry name" value="DsrEFH-like"/>
    <property type="match status" value="1"/>
</dbReference>
<dbReference type="RefSeq" id="WP_188603654.1">
    <property type="nucleotide sequence ID" value="NZ_AP026830.1"/>
</dbReference>
<proteinExistence type="predicted"/>
<protein>
    <recommendedName>
        <fullName evidence="5">DsrE family protein</fullName>
    </recommendedName>
</protein>
<evidence type="ECO:0000313" key="3">
    <source>
        <dbReference type="Proteomes" id="UP000657075"/>
    </source>
</evidence>
<reference evidence="4" key="3">
    <citation type="submission" date="2022-09" db="EMBL/GenBank/DDBJ databases">
        <title>Complete genome sequence of Vulcanisaeta souniana.</title>
        <authorList>
            <person name="Kato S."/>
            <person name="Itoh T."/>
            <person name="Ohkuma M."/>
        </authorList>
    </citation>
    <scope>NUCLEOTIDE SEQUENCE [LARGE SCALE GENOMIC DNA]</scope>
    <source>
        <strain evidence="4">JCM 11219</strain>
    </source>
</reference>
<dbReference type="OrthoDB" id="41780at2157"/>
<gene>
    <name evidence="2" type="ORF">GCM10007112_18090</name>
    <name evidence="1" type="ORF">Vsou_19310</name>
</gene>
<name>A0A830EJ24_9CREN</name>
<organism evidence="2 3">
    <name type="scientific">Vulcanisaeta souniana JCM 11219</name>
    <dbReference type="NCBI Taxonomy" id="1293586"/>
    <lineage>
        <taxon>Archaea</taxon>
        <taxon>Thermoproteota</taxon>
        <taxon>Thermoprotei</taxon>
        <taxon>Thermoproteales</taxon>
        <taxon>Thermoproteaceae</taxon>
        <taxon>Vulcanisaeta</taxon>
    </lineage>
</organism>
<reference evidence="2" key="2">
    <citation type="submission" date="2020-09" db="EMBL/GenBank/DDBJ databases">
        <authorList>
            <person name="Sun Q."/>
            <person name="Ohkuma M."/>
        </authorList>
    </citation>
    <scope>NUCLEOTIDE SEQUENCE</scope>
    <source>
        <strain evidence="2">JCM 11219</strain>
    </source>
</reference>
<dbReference type="GeneID" id="76207470"/>